<name>A0A2W2EKR9_9ACTN</name>
<reference evidence="2 3" key="1">
    <citation type="submission" date="2018-01" db="EMBL/GenBank/DDBJ databases">
        <title>Draft genome sequence of Nonomuraea sp. KC333.</title>
        <authorList>
            <person name="Sahin N."/>
            <person name="Saygin H."/>
            <person name="Ay H."/>
        </authorList>
    </citation>
    <scope>NUCLEOTIDE SEQUENCE [LARGE SCALE GENOMIC DNA]</scope>
    <source>
        <strain evidence="2 3">KC333</strain>
    </source>
</reference>
<gene>
    <name evidence="2" type="ORF">C1J01_01175</name>
</gene>
<dbReference type="SUPFAM" id="SSF52518">
    <property type="entry name" value="Thiamin diphosphate-binding fold (THDP-binding)"/>
    <property type="match status" value="1"/>
</dbReference>
<dbReference type="InterPro" id="IPR029061">
    <property type="entry name" value="THDP-binding"/>
</dbReference>
<dbReference type="GO" id="GO:0000287">
    <property type="term" value="F:magnesium ion binding"/>
    <property type="evidence" value="ECO:0007669"/>
    <property type="project" value="UniProtKB-ARBA"/>
</dbReference>
<evidence type="ECO:0000313" key="2">
    <source>
        <dbReference type="EMBL" id="PZG23281.1"/>
    </source>
</evidence>
<comment type="caution">
    <text evidence="2">The sequence shown here is derived from an EMBL/GenBank/DDBJ whole genome shotgun (WGS) entry which is preliminary data.</text>
</comment>
<dbReference type="Proteomes" id="UP000249304">
    <property type="component" value="Unassembled WGS sequence"/>
</dbReference>
<dbReference type="Gene3D" id="3.40.50.970">
    <property type="match status" value="1"/>
</dbReference>
<dbReference type="EMBL" id="POUD01000003">
    <property type="protein sequence ID" value="PZG23281.1"/>
    <property type="molecule type" value="Genomic_DNA"/>
</dbReference>
<protein>
    <recommendedName>
        <fullName evidence="1">Transketolase N-terminal domain-containing protein</fullName>
    </recommendedName>
</protein>
<sequence length="64" mass="6741">MTDQANQLATEDADRRCIDRVRTLSMDAVQAAESGHPGIPMTPAPVASCLCGLSVRPARTSGSR</sequence>
<dbReference type="InterPro" id="IPR005474">
    <property type="entry name" value="Transketolase_N"/>
</dbReference>
<proteinExistence type="predicted"/>
<evidence type="ECO:0000259" key="1">
    <source>
        <dbReference type="Pfam" id="PF00456"/>
    </source>
</evidence>
<dbReference type="AlphaFoldDB" id="A0A2W2EKR9"/>
<keyword evidence="3" id="KW-1185">Reference proteome</keyword>
<evidence type="ECO:0000313" key="3">
    <source>
        <dbReference type="Proteomes" id="UP000249304"/>
    </source>
</evidence>
<dbReference type="Pfam" id="PF00456">
    <property type="entry name" value="Transketolase_N"/>
    <property type="match status" value="1"/>
</dbReference>
<accession>A0A2W2EKR9</accession>
<feature type="domain" description="Transketolase N-terminal" evidence="1">
    <location>
        <begin position="14"/>
        <end position="50"/>
    </location>
</feature>
<organism evidence="2 3">
    <name type="scientific">Nonomuraea aridisoli</name>
    <dbReference type="NCBI Taxonomy" id="2070368"/>
    <lineage>
        <taxon>Bacteria</taxon>
        <taxon>Bacillati</taxon>
        <taxon>Actinomycetota</taxon>
        <taxon>Actinomycetes</taxon>
        <taxon>Streptosporangiales</taxon>
        <taxon>Streptosporangiaceae</taxon>
        <taxon>Nonomuraea</taxon>
    </lineage>
</organism>